<gene>
    <name evidence="2" type="ORF">METZ01_LOCUS392905</name>
</gene>
<feature type="coiled-coil region" evidence="1">
    <location>
        <begin position="16"/>
        <end position="47"/>
    </location>
</feature>
<evidence type="ECO:0000256" key="1">
    <source>
        <dbReference type="SAM" id="Coils"/>
    </source>
</evidence>
<reference evidence="2" key="1">
    <citation type="submission" date="2018-05" db="EMBL/GenBank/DDBJ databases">
        <authorList>
            <person name="Lanie J.A."/>
            <person name="Ng W.-L."/>
            <person name="Kazmierczak K.M."/>
            <person name="Andrzejewski T.M."/>
            <person name="Davidsen T.M."/>
            <person name="Wayne K.J."/>
            <person name="Tettelin H."/>
            <person name="Glass J.I."/>
            <person name="Rusch D."/>
            <person name="Podicherti R."/>
            <person name="Tsui H.-C.T."/>
            <person name="Winkler M.E."/>
        </authorList>
    </citation>
    <scope>NUCLEOTIDE SEQUENCE</scope>
</reference>
<dbReference type="AlphaFoldDB" id="A0A382V2C9"/>
<organism evidence="2">
    <name type="scientific">marine metagenome</name>
    <dbReference type="NCBI Taxonomy" id="408172"/>
    <lineage>
        <taxon>unclassified sequences</taxon>
        <taxon>metagenomes</taxon>
        <taxon>ecological metagenomes</taxon>
    </lineage>
</organism>
<sequence length="55" mass="6646">MNDPVQSITSQVEVIYEKTLSEIEREETDLREQIDRLEKKRNILGKKRDHVHQLR</sequence>
<name>A0A382V2C9_9ZZZZ</name>
<protein>
    <submittedName>
        <fullName evidence="2">Uncharacterized protein</fullName>
    </submittedName>
</protein>
<proteinExistence type="predicted"/>
<accession>A0A382V2C9</accession>
<feature type="non-terminal residue" evidence="2">
    <location>
        <position position="55"/>
    </location>
</feature>
<keyword evidence="1" id="KW-0175">Coiled coil</keyword>
<evidence type="ECO:0000313" key="2">
    <source>
        <dbReference type="EMBL" id="SVD40051.1"/>
    </source>
</evidence>
<dbReference type="EMBL" id="UINC01148262">
    <property type="protein sequence ID" value="SVD40051.1"/>
    <property type="molecule type" value="Genomic_DNA"/>
</dbReference>